<accession>G5K696</accession>
<organism evidence="1 2">
    <name type="scientific">Streptococcus ictaluri 707-05</name>
    <dbReference type="NCBI Taxonomy" id="764299"/>
    <lineage>
        <taxon>Bacteria</taxon>
        <taxon>Bacillati</taxon>
        <taxon>Bacillota</taxon>
        <taxon>Bacilli</taxon>
        <taxon>Lactobacillales</taxon>
        <taxon>Streptococcaceae</taxon>
        <taxon>Streptococcus</taxon>
    </lineage>
</organism>
<dbReference type="Proteomes" id="UP000003330">
    <property type="component" value="Unassembled WGS sequence"/>
</dbReference>
<proteinExistence type="predicted"/>
<comment type="caution">
    <text evidence="1">The sequence shown here is derived from an EMBL/GenBank/DDBJ whole genome shotgun (WGS) entry which is preliminary data.</text>
</comment>
<dbReference type="OrthoDB" id="2200206at2"/>
<evidence type="ECO:0008006" key="3">
    <source>
        <dbReference type="Google" id="ProtNLM"/>
    </source>
</evidence>
<dbReference type="EMBL" id="AEUX02000008">
    <property type="protein sequence ID" value="EHI68605.1"/>
    <property type="molecule type" value="Genomic_DNA"/>
</dbReference>
<dbReference type="STRING" id="764299.STRIC_0583"/>
<reference evidence="1 2" key="1">
    <citation type="journal article" date="2014" name="Int. J. Syst. Evol. Microbiol.">
        <title>Phylogenomics and the dynamic genome evolution of the genus Streptococcus.</title>
        <authorList>
            <consortium name="The Broad Institute Genome Sequencing Platform"/>
            <person name="Richards V.P."/>
            <person name="Palmer S.R."/>
            <person name="Pavinski Bitar P.D."/>
            <person name="Qin X."/>
            <person name="Weinstock G.M."/>
            <person name="Highlander S.K."/>
            <person name="Town C.D."/>
            <person name="Burne R.A."/>
            <person name="Stanhope M.J."/>
        </authorList>
    </citation>
    <scope>NUCLEOTIDE SEQUENCE [LARGE SCALE GENOMIC DNA]</scope>
    <source>
        <strain evidence="1 2">707-05</strain>
    </source>
</reference>
<dbReference type="eggNOG" id="COG4468">
    <property type="taxonomic scope" value="Bacteria"/>
</dbReference>
<protein>
    <recommendedName>
        <fullName evidence="3">Cystathionine beta-lyase</fullName>
    </recommendedName>
</protein>
<evidence type="ECO:0000313" key="2">
    <source>
        <dbReference type="Proteomes" id="UP000003330"/>
    </source>
</evidence>
<gene>
    <name evidence="1" type="ORF">STRIC_0583</name>
</gene>
<keyword evidence="2" id="KW-1185">Reference proteome</keyword>
<dbReference type="RefSeq" id="WP_008090562.1">
    <property type="nucleotide sequence ID" value="NZ_AEUX02000008.1"/>
</dbReference>
<name>G5K696_9STRE</name>
<evidence type="ECO:0000313" key="1">
    <source>
        <dbReference type="EMBL" id="EHI68605.1"/>
    </source>
</evidence>
<sequence length="211" mass="24715">MSDYIELAKTYGGFTSLDKHYLERRLDGLSDSEKLAFITPPPSVINAYFAEIYQKQSLQAATDYYFDLSKALDLFQTAPSFLEEKPFVRLNLFGKSYGFAYENDNQVAIIFAEEDYAELDQIAFELAQIFPHYVIYEENQVIKMKHSFFSEEAKEDITPDDWMLSHLYRLKDGTLLLQGFNSEELIELSQSFSEQKYYAFSQREFRIYISN</sequence>
<dbReference type="AlphaFoldDB" id="G5K696"/>